<dbReference type="EMBL" id="SJKD01000014">
    <property type="protein sequence ID" value="TCC39179.1"/>
    <property type="molecule type" value="Genomic_DNA"/>
</dbReference>
<sequence>MGEAKEVLHGGICSASVACSPPPEALATLMYLDQQLGTDHAQRFLTDDGPWKRWPGSADISLPDLQSTVRAEVTFAAGGNPAIRRTAKNQRR</sequence>
<dbReference type="PROSITE" id="PS51257">
    <property type="entry name" value="PROKAR_LIPOPROTEIN"/>
    <property type="match status" value="1"/>
</dbReference>
<dbReference type="InterPro" id="IPR046042">
    <property type="entry name" value="DUF6000"/>
</dbReference>
<evidence type="ECO:0000313" key="1">
    <source>
        <dbReference type="EMBL" id="TCC39179.1"/>
    </source>
</evidence>
<comment type="caution">
    <text evidence="1">The sequence shown here is derived from an EMBL/GenBank/DDBJ whole genome shotgun (WGS) entry which is preliminary data.</text>
</comment>
<dbReference type="AlphaFoldDB" id="A0A4R0J087"/>
<protein>
    <submittedName>
        <fullName evidence="1">Uncharacterized protein</fullName>
    </submittedName>
</protein>
<proteinExistence type="predicted"/>
<dbReference type="Proteomes" id="UP000293342">
    <property type="component" value="Unassembled WGS sequence"/>
</dbReference>
<dbReference type="RefSeq" id="WP_131518959.1">
    <property type="nucleotide sequence ID" value="NZ_SJKD01000014.1"/>
</dbReference>
<organism evidence="1 2">
    <name type="scientific">Kribbella capetownensis</name>
    <dbReference type="NCBI Taxonomy" id="1572659"/>
    <lineage>
        <taxon>Bacteria</taxon>
        <taxon>Bacillati</taxon>
        <taxon>Actinomycetota</taxon>
        <taxon>Actinomycetes</taxon>
        <taxon>Propionibacteriales</taxon>
        <taxon>Kribbellaceae</taxon>
        <taxon>Kribbella</taxon>
    </lineage>
</organism>
<gene>
    <name evidence="1" type="ORF">E0H75_40070</name>
</gene>
<name>A0A4R0J087_9ACTN</name>
<dbReference type="OrthoDB" id="8702693at2"/>
<reference evidence="1 2" key="1">
    <citation type="submission" date="2019-02" db="EMBL/GenBank/DDBJ databases">
        <title>Kribbella capetownensis sp. nov. and Kribbella speibonae sp. nov., isolated from soil.</title>
        <authorList>
            <person name="Curtis S.M."/>
            <person name="Norton I."/>
            <person name="Everest G.J."/>
            <person name="Meyers P.R."/>
        </authorList>
    </citation>
    <scope>NUCLEOTIDE SEQUENCE [LARGE SCALE GENOMIC DNA]</scope>
    <source>
        <strain evidence="1 2">YM53</strain>
    </source>
</reference>
<evidence type="ECO:0000313" key="2">
    <source>
        <dbReference type="Proteomes" id="UP000293342"/>
    </source>
</evidence>
<accession>A0A4R0J087</accession>
<keyword evidence="2" id="KW-1185">Reference proteome</keyword>
<dbReference type="Pfam" id="PF19463">
    <property type="entry name" value="DUF6000"/>
    <property type="match status" value="1"/>
</dbReference>